<feature type="compositionally biased region" description="Low complexity" evidence="1">
    <location>
        <begin position="81"/>
        <end position="90"/>
    </location>
</feature>
<evidence type="ECO:0000313" key="3">
    <source>
        <dbReference type="Proteomes" id="UP000605970"/>
    </source>
</evidence>
<comment type="caution">
    <text evidence="2">The sequence shown here is derived from an EMBL/GenBank/DDBJ whole genome shotgun (WGS) entry which is preliminary data.</text>
</comment>
<reference evidence="2" key="1">
    <citation type="journal article" date="2020" name="Ecol. Evol.">
        <title>Genome structure and content of the rice root-knot nematode (Meloidogyne graminicola).</title>
        <authorList>
            <person name="Phan N.T."/>
            <person name="Danchin E.G.J."/>
            <person name="Klopp C."/>
            <person name="Perfus-Barbeoch L."/>
            <person name="Kozlowski D.K."/>
            <person name="Koutsovoulos G.D."/>
            <person name="Lopez-Roques C."/>
            <person name="Bouchez O."/>
            <person name="Zahm M."/>
            <person name="Besnard G."/>
            <person name="Bellafiore S."/>
        </authorList>
    </citation>
    <scope>NUCLEOTIDE SEQUENCE</scope>
    <source>
        <strain evidence="2">VN-18</strain>
    </source>
</reference>
<accession>A0A8S9Z6H8</accession>
<feature type="non-terminal residue" evidence="2">
    <location>
        <position position="146"/>
    </location>
</feature>
<protein>
    <submittedName>
        <fullName evidence="2">Uncharacterized protein</fullName>
    </submittedName>
</protein>
<gene>
    <name evidence="2" type="ORF">Mgra_00009950</name>
</gene>
<organism evidence="2 3">
    <name type="scientific">Meloidogyne graminicola</name>
    <dbReference type="NCBI Taxonomy" id="189291"/>
    <lineage>
        <taxon>Eukaryota</taxon>
        <taxon>Metazoa</taxon>
        <taxon>Ecdysozoa</taxon>
        <taxon>Nematoda</taxon>
        <taxon>Chromadorea</taxon>
        <taxon>Rhabditida</taxon>
        <taxon>Tylenchina</taxon>
        <taxon>Tylenchomorpha</taxon>
        <taxon>Tylenchoidea</taxon>
        <taxon>Meloidogynidae</taxon>
        <taxon>Meloidogyninae</taxon>
        <taxon>Meloidogyne</taxon>
    </lineage>
</organism>
<name>A0A8S9Z6H8_9BILA</name>
<evidence type="ECO:0000313" key="2">
    <source>
        <dbReference type="EMBL" id="KAF7624777.1"/>
    </source>
</evidence>
<sequence length="146" mass="16252">SLSLDEKENVINEKENENIQSSSSSGLKTTPQKLVKAPKSGYDSDEWLSCANPPPHMIGTPLSPLTPPEKKKGKKRSKDQSPPSSGSPSPTKTFERICNEVIEVHNARMLNSAKLPPGETFEQTLKRLRKEKLLQKAKKVRFEAKD</sequence>
<feature type="compositionally biased region" description="Polar residues" evidence="1">
    <location>
        <begin position="20"/>
        <end position="32"/>
    </location>
</feature>
<feature type="region of interest" description="Disordered" evidence="1">
    <location>
        <begin position="1"/>
        <end position="94"/>
    </location>
</feature>
<dbReference type="Proteomes" id="UP000605970">
    <property type="component" value="Unassembled WGS sequence"/>
</dbReference>
<dbReference type="EMBL" id="JABEBT010000200">
    <property type="protein sequence ID" value="KAF7624777.1"/>
    <property type="molecule type" value="Genomic_DNA"/>
</dbReference>
<evidence type="ECO:0000256" key="1">
    <source>
        <dbReference type="SAM" id="MobiDB-lite"/>
    </source>
</evidence>
<keyword evidence="3" id="KW-1185">Reference proteome</keyword>
<feature type="non-terminal residue" evidence="2">
    <location>
        <position position="1"/>
    </location>
</feature>
<proteinExistence type="predicted"/>
<dbReference type="AlphaFoldDB" id="A0A8S9Z6H8"/>
<feature type="compositionally biased region" description="Basic and acidic residues" evidence="1">
    <location>
        <begin position="1"/>
        <end position="17"/>
    </location>
</feature>